<dbReference type="AlphaFoldDB" id="X1SW06"/>
<dbReference type="Gene3D" id="3.30.460.10">
    <property type="entry name" value="Beta Polymerase, domain 2"/>
    <property type="match status" value="1"/>
</dbReference>
<organism evidence="1">
    <name type="scientific">marine sediment metagenome</name>
    <dbReference type="NCBI Taxonomy" id="412755"/>
    <lineage>
        <taxon>unclassified sequences</taxon>
        <taxon>metagenomes</taxon>
        <taxon>ecological metagenomes</taxon>
    </lineage>
</organism>
<name>X1SW06_9ZZZZ</name>
<evidence type="ECO:0000313" key="1">
    <source>
        <dbReference type="EMBL" id="GAI71964.1"/>
    </source>
</evidence>
<dbReference type="SUPFAM" id="SSF81301">
    <property type="entry name" value="Nucleotidyltransferase"/>
    <property type="match status" value="1"/>
</dbReference>
<accession>X1SW06</accession>
<evidence type="ECO:0008006" key="2">
    <source>
        <dbReference type="Google" id="ProtNLM"/>
    </source>
</evidence>
<proteinExistence type="predicted"/>
<protein>
    <recommendedName>
        <fullName evidence="2">Polymerase nucleotidyl transferase domain-containing protein</fullName>
    </recommendedName>
</protein>
<sequence length="328" mass="38736">MIKVQDTDSSKVDEKIELKLSNNLRGINEQSRNYIRDIIILINKEIGINKILSIILFGSQQADNDNSIVSDCDLLFIFKNRVSDHHIKEIERYFIALEIKHNFKEPTSKLTVNVLGVIQQSTGMFISHFLTKQKYWEQSVFHKIFRVNKVFSAMFAPRNIVLSNVIQNSTILYGDDLRNTIKPKIKISVREMFKSTVMNLFISFFALLIAPRKELNSIKYQLEAIKWSLKASNYYCFEDSEVLNTIVERFISFEKLKAQPKAKRFYFLFLELRNQPFNNLKFMLQCPFRILKIHIKAILYRKLIKKKITETKFGVEEYFISQRDFSIR</sequence>
<dbReference type="EMBL" id="BARW01002548">
    <property type="protein sequence ID" value="GAI71964.1"/>
    <property type="molecule type" value="Genomic_DNA"/>
</dbReference>
<gene>
    <name evidence="1" type="ORF">S12H4_07035</name>
</gene>
<reference evidence="1" key="1">
    <citation type="journal article" date="2014" name="Front. Microbiol.">
        <title>High frequency of phylogenetically diverse reductive dehalogenase-homologous genes in deep subseafloor sedimentary metagenomes.</title>
        <authorList>
            <person name="Kawai M."/>
            <person name="Futagami T."/>
            <person name="Toyoda A."/>
            <person name="Takaki Y."/>
            <person name="Nishi S."/>
            <person name="Hori S."/>
            <person name="Arai W."/>
            <person name="Tsubouchi T."/>
            <person name="Morono Y."/>
            <person name="Uchiyama I."/>
            <person name="Ito T."/>
            <person name="Fujiyama A."/>
            <person name="Inagaki F."/>
            <person name="Takami H."/>
        </authorList>
    </citation>
    <scope>NUCLEOTIDE SEQUENCE</scope>
    <source>
        <strain evidence="1">Expedition CK06-06</strain>
    </source>
</reference>
<comment type="caution">
    <text evidence="1">The sequence shown here is derived from an EMBL/GenBank/DDBJ whole genome shotgun (WGS) entry which is preliminary data.</text>
</comment>
<dbReference type="InterPro" id="IPR043519">
    <property type="entry name" value="NT_sf"/>
</dbReference>